<comment type="caution">
    <text evidence="1">The sequence shown here is derived from an EMBL/GenBank/DDBJ whole genome shotgun (WGS) entry which is preliminary data.</text>
</comment>
<dbReference type="Proteomes" id="UP001186974">
    <property type="component" value="Unassembled WGS sequence"/>
</dbReference>
<gene>
    <name evidence="1" type="ORF">LTS18_009050</name>
</gene>
<reference evidence="1" key="1">
    <citation type="submission" date="2024-09" db="EMBL/GenBank/DDBJ databases">
        <title>Black Yeasts Isolated from many extreme environments.</title>
        <authorList>
            <person name="Coleine C."/>
            <person name="Stajich J.E."/>
            <person name="Selbmann L."/>
        </authorList>
    </citation>
    <scope>NUCLEOTIDE SEQUENCE</scope>
    <source>
        <strain evidence="1">CCFEE 5737</strain>
    </source>
</reference>
<protein>
    <submittedName>
        <fullName evidence="1">Uncharacterized protein</fullName>
    </submittedName>
</protein>
<keyword evidence="2" id="KW-1185">Reference proteome</keyword>
<accession>A0ACC3D101</accession>
<evidence type="ECO:0000313" key="2">
    <source>
        <dbReference type="Proteomes" id="UP001186974"/>
    </source>
</evidence>
<evidence type="ECO:0000313" key="1">
    <source>
        <dbReference type="EMBL" id="KAK3060217.1"/>
    </source>
</evidence>
<name>A0ACC3D101_9PEZI</name>
<proteinExistence type="predicted"/>
<dbReference type="EMBL" id="JAWDJW010008755">
    <property type="protein sequence ID" value="KAK3060217.1"/>
    <property type="molecule type" value="Genomic_DNA"/>
</dbReference>
<sequence length="142" mass="15897">MDDANIPSLLSAPFLGYLDNSDPTYQNTRAMINSANNPYFMRGPVISAVGGPHQGPGYAWPMASIVRILTSDDEAEITEQLKMIVSSTDRLGLIHESINTFNVSDWTRQWFSWANGLFGQMIIDLNDRKPEILKQSFQPCSQ</sequence>
<organism evidence="1 2">
    <name type="scientific">Coniosporium uncinatum</name>
    <dbReference type="NCBI Taxonomy" id="93489"/>
    <lineage>
        <taxon>Eukaryota</taxon>
        <taxon>Fungi</taxon>
        <taxon>Dikarya</taxon>
        <taxon>Ascomycota</taxon>
        <taxon>Pezizomycotina</taxon>
        <taxon>Dothideomycetes</taxon>
        <taxon>Dothideomycetes incertae sedis</taxon>
        <taxon>Coniosporium</taxon>
    </lineage>
</organism>